<dbReference type="PANTHER" id="PTHR43048">
    <property type="entry name" value="METHYLMALONYL-COA EPIMERASE"/>
    <property type="match status" value="1"/>
</dbReference>
<dbReference type="EMBL" id="JBHLTP010000003">
    <property type="protein sequence ID" value="MFC0522814.1"/>
    <property type="molecule type" value="Genomic_DNA"/>
</dbReference>
<dbReference type="EC" id="5.1.99.1" evidence="4"/>
<keyword evidence="2" id="KW-0479">Metal-binding</keyword>
<evidence type="ECO:0000313" key="4">
    <source>
        <dbReference type="EMBL" id="MFC0522814.1"/>
    </source>
</evidence>
<sequence length="142" mass="15918">MRALQPPSRIAHIAIAVKQINTVMPFYEQVLGLQVERREEITSERVHVAFIPIGDSYLELLEPADDECSIAHFINKKGEGIHHIAFEVMNLQERITHYALHGVPVIGEQIKEGALGMDIAFIHPKAAHNVLVELCQPRGADR</sequence>
<evidence type="ECO:0000256" key="2">
    <source>
        <dbReference type="ARBA" id="ARBA00022723"/>
    </source>
</evidence>
<dbReference type="InterPro" id="IPR029068">
    <property type="entry name" value="Glyas_Bleomycin-R_OHBP_Dase"/>
</dbReference>
<comment type="similarity">
    <text evidence="1">Belongs to the methylmalonyl-CoA epimerase family.</text>
</comment>
<evidence type="ECO:0000313" key="5">
    <source>
        <dbReference type="Proteomes" id="UP001589836"/>
    </source>
</evidence>
<gene>
    <name evidence="4" type="primary">mce</name>
    <name evidence="4" type="ORF">ACFFGV_04310</name>
</gene>
<dbReference type="PROSITE" id="PS51819">
    <property type="entry name" value="VOC"/>
    <property type="match status" value="1"/>
</dbReference>
<accession>A0ABV6LKD3</accession>
<dbReference type="Gene3D" id="3.10.180.10">
    <property type="entry name" value="2,3-Dihydroxybiphenyl 1,2-Dioxygenase, domain 1"/>
    <property type="match status" value="1"/>
</dbReference>
<dbReference type="PANTHER" id="PTHR43048:SF3">
    <property type="entry name" value="METHYLMALONYL-COA EPIMERASE, MITOCHONDRIAL"/>
    <property type="match status" value="1"/>
</dbReference>
<dbReference type="GO" id="GO:0004493">
    <property type="term" value="F:methylmalonyl-CoA epimerase activity"/>
    <property type="evidence" value="ECO:0007669"/>
    <property type="project" value="UniProtKB-EC"/>
</dbReference>
<organism evidence="4 5">
    <name type="scientific">Pontibacillus salicampi</name>
    <dbReference type="NCBI Taxonomy" id="1449801"/>
    <lineage>
        <taxon>Bacteria</taxon>
        <taxon>Bacillati</taxon>
        <taxon>Bacillota</taxon>
        <taxon>Bacilli</taxon>
        <taxon>Bacillales</taxon>
        <taxon>Bacillaceae</taxon>
        <taxon>Pontibacillus</taxon>
    </lineage>
</organism>
<name>A0ABV6LKD3_9BACI</name>
<dbReference type="CDD" id="cd07249">
    <property type="entry name" value="MMCE"/>
    <property type="match status" value="1"/>
</dbReference>
<dbReference type="InterPro" id="IPR017515">
    <property type="entry name" value="MeMalonyl-CoA_epimerase"/>
</dbReference>
<comment type="caution">
    <text evidence="4">The sequence shown here is derived from an EMBL/GenBank/DDBJ whole genome shotgun (WGS) entry which is preliminary data.</text>
</comment>
<dbReference type="Proteomes" id="UP001589836">
    <property type="component" value="Unassembled WGS sequence"/>
</dbReference>
<dbReference type="InterPro" id="IPR051785">
    <property type="entry name" value="MMCE/EMCE_epimerase"/>
</dbReference>
<keyword evidence="5" id="KW-1185">Reference proteome</keyword>
<protein>
    <submittedName>
        <fullName evidence="4">Methylmalonyl-CoA epimerase</fullName>
        <ecNumber evidence="4">5.1.99.1</ecNumber>
    </submittedName>
</protein>
<evidence type="ECO:0000259" key="3">
    <source>
        <dbReference type="PROSITE" id="PS51819"/>
    </source>
</evidence>
<keyword evidence="4" id="KW-0413">Isomerase</keyword>
<dbReference type="NCBIfam" id="TIGR03081">
    <property type="entry name" value="metmalonyl_epim"/>
    <property type="match status" value="1"/>
</dbReference>
<feature type="domain" description="VOC" evidence="3">
    <location>
        <begin position="9"/>
        <end position="137"/>
    </location>
</feature>
<dbReference type="InterPro" id="IPR037523">
    <property type="entry name" value="VOC_core"/>
</dbReference>
<reference evidence="4 5" key="1">
    <citation type="submission" date="2024-09" db="EMBL/GenBank/DDBJ databases">
        <authorList>
            <person name="Sun Q."/>
            <person name="Mori K."/>
        </authorList>
    </citation>
    <scope>NUCLEOTIDE SEQUENCE [LARGE SCALE GENOMIC DNA]</scope>
    <source>
        <strain evidence="4 5">NCAIM B.02529</strain>
    </source>
</reference>
<evidence type="ECO:0000256" key="1">
    <source>
        <dbReference type="ARBA" id="ARBA00009308"/>
    </source>
</evidence>
<dbReference type="Pfam" id="PF13669">
    <property type="entry name" value="Glyoxalase_4"/>
    <property type="match status" value="1"/>
</dbReference>
<proteinExistence type="inferred from homology"/>
<dbReference type="RefSeq" id="WP_377345342.1">
    <property type="nucleotide sequence ID" value="NZ_JBHLTP010000003.1"/>
</dbReference>
<dbReference type="SUPFAM" id="SSF54593">
    <property type="entry name" value="Glyoxalase/Bleomycin resistance protein/Dihydroxybiphenyl dioxygenase"/>
    <property type="match status" value="1"/>
</dbReference>